<keyword evidence="2" id="KW-0560">Oxidoreductase</keyword>
<dbReference type="InterPro" id="IPR002347">
    <property type="entry name" value="SDR_fam"/>
</dbReference>
<dbReference type="NCBIfam" id="NF004203">
    <property type="entry name" value="PRK05653.2-4"/>
    <property type="match status" value="1"/>
</dbReference>
<dbReference type="Gene3D" id="3.40.50.720">
    <property type="entry name" value="NAD(P)-binding Rossmann-like Domain"/>
    <property type="match status" value="1"/>
</dbReference>
<dbReference type="AlphaFoldDB" id="A0A4R6U8U8"/>
<dbReference type="CDD" id="cd05233">
    <property type="entry name" value="SDR_c"/>
    <property type="match status" value="1"/>
</dbReference>
<comment type="caution">
    <text evidence="3">The sequence shown here is derived from an EMBL/GenBank/DDBJ whole genome shotgun (WGS) entry which is preliminary data.</text>
</comment>
<dbReference type="FunFam" id="3.40.50.720:FF:000084">
    <property type="entry name" value="Short-chain dehydrogenase reductase"/>
    <property type="match status" value="1"/>
</dbReference>
<dbReference type="Proteomes" id="UP000295632">
    <property type="component" value="Unassembled WGS sequence"/>
</dbReference>
<sequence>MQKTAVITGGASGIGKASAFTLGREGYQIALLDIQKERLTVVQQQLTDKGVSSIALEANVSKEEDVKKAVDQVVSHFGQIDVVFSNAGINGTFAPIEHLKEEDWDSTMGVNHKSAFLITKHTVPHLKETKGVLIYTSSVNGTRTFSNFGASLYSSAKAAQIAFMKMAAVELGRFGIRANAICPGAIATNIGENTHAHSSQLKEVAIPTEYPNGRHVLHEGAAPAQKVADLVSFLCSEKASHLSGTEIFIDGADSLFP</sequence>
<proteinExistence type="inferred from homology"/>
<evidence type="ECO:0000256" key="2">
    <source>
        <dbReference type="ARBA" id="ARBA00023002"/>
    </source>
</evidence>
<dbReference type="PRINTS" id="PR00080">
    <property type="entry name" value="SDRFAMILY"/>
</dbReference>
<evidence type="ECO:0000256" key="1">
    <source>
        <dbReference type="ARBA" id="ARBA00006484"/>
    </source>
</evidence>
<accession>A0A4R6U8U8</accession>
<dbReference type="PRINTS" id="PR00081">
    <property type="entry name" value="GDHRDH"/>
</dbReference>
<dbReference type="RefSeq" id="WP_133579058.1">
    <property type="nucleotide sequence ID" value="NZ_SNYJ01000002.1"/>
</dbReference>
<dbReference type="PANTHER" id="PTHR43669:SF3">
    <property type="entry name" value="ALCOHOL DEHYDROGENASE, PUTATIVE (AFU_ORTHOLOGUE AFUA_3G03445)-RELATED"/>
    <property type="match status" value="1"/>
</dbReference>
<organism evidence="3 4">
    <name type="scientific">Aureibacillus halotolerans</name>
    <dbReference type="NCBI Taxonomy" id="1508390"/>
    <lineage>
        <taxon>Bacteria</taxon>
        <taxon>Bacillati</taxon>
        <taxon>Bacillota</taxon>
        <taxon>Bacilli</taxon>
        <taxon>Bacillales</taxon>
        <taxon>Bacillaceae</taxon>
        <taxon>Aureibacillus</taxon>
    </lineage>
</organism>
<name>A0A4R6U8U8_9BACI</name>
<evidence type="ECO:0000313" key="3">
    <source>
        <dbReference type="EMBL" id="TDQ42172.1"/>
    </source>
</evidence>
<protein>
    <submittedName>
        <fullName evidence="3">NAD(P)-dependent dehydrogenase (Short-subunit alcohol dehydrogenase family)</fullName>
    </submittedName>
</protein>
<evidence type="ECO:0000313" key="4">
    <source>
        <dbReference type="Proteomes" id="UP000295632"/>
    </source>
</evidence>
<comment type="similarity">
    <text evidence="1">Belongs to the short-chain dehydrogenases/reductases (SDR) family.</text>
</comment>
<dbReference type="OrthoDB" id="9803333at2"/>
<keyword evidence="4" id="KW-1185">Reference proteome</keyword>
<dbReference type="EMBL" id="SNYJ01000002">
    <property type="protein sequence ID" value="TDQ42172.1"/>
    <property type="molecule type" value="Genomic_DNA"/>
</dbReference>
<dbReference type="PANTHER" id="PTHR43669">
    <property type="entry name" value="5-KETO-D-GLUCONATE 5-REDUCTASE"/>
    <property type="match status" value="1"/>
</dbReference>
<reference evidence="3 4" key="1">
    <citation type="submission" date="2019-03" db="EMBL/GenBank/DDBJ databases">
        <title>Genomic Encyclopedia of Type Strains, Phase IV (KMG-IV): sequencing the most valuable type-strain genomes for metagenomic binning, comparative biology and taxonomic classification.</title>
        <authorList>
            <person name="Goeker M."/>
        </authorList>
    </citation>
    <scope>NUCLEOTIDE SEQUENCE [LARGE SCALE GENOMIC DNA]</scope>
    <source>
        <strain evidence="3 4">DSM 28697</strain>
    </source>
</reference>
<dbReference type="Pfam" id="PF13561">
    <property type="entry name" value="adh_short_C2"/>
    <property type="match status" value="1"/>
</dbReference>
<dbReference type="GO" id="GO:0008206">
    <property type="term" value="P:bile acid metabolic process"/>
    <property type="evidence" value="ECO:0007669"/>
    <property type="project" value="UniProtKB-ARBA"/>
</dbReference>
<dbReference type="SUPFAM" id="SSF51735">
    <property type="entry name" value="NAD(P)-binding Rossmann-fold domains"/>
    <property type="match status" value="1"/>
</dbReference>
<dbReference type="GO" id="GO:0016491">
    <property type="term" value="F:oxidoreductase activity"/>
    <property type="evidence" value="ECO:0007669"/>
    <property type="project" value="UniProtKB-KW"/>
</dbReference>
<gene>
    <name evidence="3" type="ORF">EV213_102203</name>
</gene>
<dbReference type="InterPro" id="IPR036291">
    <property type="entry name" value="NAD(P)-bd_dom_sf"/>
</dbReference>